<feature type="compositionally biased region" description="Basic residues" evidence="1">
    <location>
        <begin position="96"/>
        <end position="105"/>
    </location>
</feature>
<comment type="caution">
    <text evidence="2">The sequence shown here is derived from an EMBL/GenBank/DDBJ whole genome shotgun (WGS) entry which is preliminary data.</text>
</comment>
<evidence type="ECO:0000313" key="2">
    <source>
        <dbReference type="EMBL" id="GMF39569.1"/>
    </source>
</evidence>
<sequence>MATQAFRGLHFILSRASPAPEDTAGMGRPTRQSNAAPQLATIESRLGEVAEEKFSRRTRSRKPKSPLRLSDRLRSRNGSTPSANPRSSPPTGGRGGARKQQKRKRDTSPPTRQEGEGSDGETREGNGVFFRSAWAEVIGDSSKRRMLQRLFEPPPELALQPQSSTAESVDGCDSNGTNGSSDKSGEAPARENVSKSTSDKEVELAADEETDDIICQLQVDTHQDMSAVVHALYYCSGDVSMARAFLKGASPPGMWSLEDDLLVVRLAEENITPTAINAAVVRGDFRSMQVVRDTETILKRVQFLR</sequence>
<organism evidence="2 3">
    <name type="scientific">Phytophthora fragariaefolia</name>
    <dbReference type="NCBI Taxonomy" id="1490495"/>
    <lineage>
        <taxon>Eukaryota</taxon>
        <taxon>Sar</taxon>
        <taxon>Stramenopiles</taxon>
        <taxon>Oomycota</taxon>
        <taxon>Peronosporomycetes</taxon>
        <taxon>Peronosporales</taxon>
        <taxon>Peronosporaceae</taxon>
        <taxon>Phytophthora</taxon>
    </lineage>
</organism>
<name>A0A9W6XJ55_9STRA</name>
<gene>
    <name evidence="2" type="ORF">Pfra01_001180900</name>
</gene>
<feature type="region of interest" description="Disordered" evidence="1">
    <location>
        <begin position="154"/>
        <end position="205"/>
    </location>
</feature>
<protein>
    <submittedName>
        <fullName evidence="2">Unnamed protein product</fullName>
    </submittedName>
</protein>
<proteinExistence type="predicted"/>
<dbReference type="EMBL" id="BSXT01001176">
    <property type="protein sequence ID" value="GMF39569.1"/>
    <property type="molecule type" value="Genomic_DNA"/>
</dbReference>
<evidence type="ECO:0000313" key="3">
    <source>
        <dbReference type="Proteomes" id="UP001165121"/>
    </source>
</evidence>
<accession>A0A9W6XJ55</accession>
<dbReference type="AlphaFoldDB" id="A0A9W6XJ55"/>
<evidence type="ECO:0000256" key="1">
    <source>
        <dbReference type="SAM" id="MobiDB-lite"/>
    </source>
</evidence>
<reference evidence="2" key="1">
    <citation type="submission" date="2023-04" db="EMBL/GenBank/DDBJ databases">
        <title>Phytophthora fragariaefolia NBRC 109709.</title>
        <authorList>
            <person name="Ichikawa N."/>
            <person name="Sato H."/>
            <person name="Tonouchi N."/>
        </authorList>
    </citation>
    <scope>NUCLEOTIDE SEQUENCE</scope>
    <source>
        <strain evidence="2">NBRC 109709</strain>
    </source>
</reference>
<feature type="compositionally biased region" description="Basic residues" evidence="1">
    <location>
        <begin position="56"/>
        <end position="65"/>
    </location>
</feature>
<dbReference type="OrthoDB" id="435460at2759"/>
<feature type="region of interest" description="Disordered" evidence="1">
    <location>
        <begin position="1"/>
        <end position="127"/>
    </location>
</feature>
<feature type="compositionally biased region" description="Basic and acidic residues" evidence="1">
    <location>
        <begin position="183"/>
        <end position="203"/>
    </location>
</feature>
<feature type="compositionally biased region" description="Basic and acidic residues" evidence="1">
    <location>
        <begin position="45"/>
        <end position="55"/>
    </location>
</feature>
<dbReference type="Proteomes" id="UP001165121">
    <property type="component" value="Unassembled WGS sequence"/>
</dbReference>
<keyword evidence="3" id="KW-1185">Reference proteome</keyword>